<dbReference type="EMBL" id="MJEH01000028">
    <property type="protein sequence ID" value="OEH92458.1"/>
    <property type="molecule type" value="Genomic_DNA"/>
</dbReference>
<keyword evidence="1 6" id="KW-0285">Flavoprotein</keyword>
<evidence type="ECO:0000256" key="5">
    <source>
        <dbReference type="ARBA" id="ARBA00048542"/>
    </source>
</evidence>
<dbReference type="Gene3D" id="3.40.50.360">
    <property type="match status" value="1"/>
</dbReference>
<evidence type="ECO:0000256" key="3">
    <source>
        <dbReference type="ARBA" id="ARBA00023002"/>
    </source>
</evidence>
<evidence type="ECO:0000256" key="4">
    <source>
        <dbReference type="ARBA" id="ARBA00023027"/>
    </source>
</evidence>
<sequence length="208" mass="23009">MSTVLVVKANPKETEHSFSLRLTESFLNEYKQVNPNDEVIELDLYKQGVPFIDADVLSAWGKFAAGGELTATELEKVGKIDALTEQFIAADKVVFEAPMWNFSFPPFLKAYIDTISIAGKTFKYTEHGPVGLLDDKPVVLFEARGGVYSEGPAKGLDHTESYLRTVMNFVGIESFKAIVAEGMAQAPEQAEEIYTEVEKQAVELAKTF</sequence>
<keyword evidence="3 6" id="KW-0560">Oxidoreductase</keyword>
<comment type="similarity">
    <text evidence="6">Belongs to the azoreductase type 1 family.</text>
</comment>
<evidence type="ECO:0000256" key="2">
    <source>
        <dbReference type="ARBA" id="ARBA00022643"/>
    </source>
</evidence>
<dbReference type="PANTHER" id="PTHR43741:SF7">
    <property type="entry name" value="FMN-DEPENDENT NADH:QUINONE OXIDOREDUCTASE"/>
    <property type="match status" value="1"/>
</dbReference>
<keyword evidence="2 6" id="KW-0288">FMN</keyword>
<dbReference type="Proteomes" id="UP000095209">
    <property type="component" value="Unassembled WGS sequence"/>
</dbReference>
<keyword evidence="9" id="KW-1185">Reference proteome</keyword>
<dbReference type="AlphaFoldDB" id="A0A1E5LEF1"/>
<organism evidence="8 9">
    <name type="scientific">Bacillus solimangrovi</name>
    <dbReference type="NCBI Taxonomy" id="1305675"/>
    <lineage>
        <taxon>Bacteria</taxon>
        <taxon>Bacillati</taxon>
        <taxon>Bacillota</taxon>
        <taxon>Bacilli</taxon>
        <taxon>Bacillales</taxon>
        <taxon>Bacillaceae</taxon>
        <taxon>Bacillus</taxon>
    </lineage>
</organism>
<dbReference type="OrthoDB" id="9805013at2"/>
<evidence type="ECO:0000313" key="8">
    <source>
        <dbReference type="EMBL" id="OEH92458.1"/>
    </source>
</evidence>
<evidence type="ECO:0000256" key="1">
    <source>
        <dbReference type="ARBA" id="ARBA00022630"/>
    </source>
</evidence>
<dbReference type="PANTHER" id="PTHR43741">
    <property type="entry name" value="FMN-DEPENDENT NADH-AZOREDUCTASE 1"/>
    <property type="match status" value="1"/>
</dbReference>
<proteinExistence type="inferred from homology"/>
<evidence type="ECO:0000313" key="9">
    <source>
        <dbReference type="Proteomes" id="UP000095209"/>
    </source>
</evidence>
<reference evidence="8 9" key="1">
    <citation type="submission" date="2016-08" db="EMBL/GenBank/DDBJ databases">
        <title>Genome of Bacillus solimangrovi GH2-4.</title>
        <authorList>
            <person name="Lim S."/>
            <person name="Kim B.-C."/>
        </authorList>
    </citation>
    <scope>NUCLEOTIDE SEQUENCE [LARGE SCALE GENOMIC DNA]</scope>
    <source>
        <strain evidence="8 9">GH2-4</strain>
    </source>
</reference>
<dbReference type="EC" id="1.6.5.-" evidence="6"/>
<dbReference type="RefSeq" id="WP_069717535.1">
    <property type="nucleotide sequence ID" value="NZ_MJEH01000028.1"/>
</dbReference>
<keyword evidence="4 6" id="KW-0520">NAD</keyword>
<dbReference type="InterPro" id="IPR050104">
    <property type="entry name" value="FMN-dep_NADH:Q_OxRdtase_AzoR1"/>
</dbReference>
<feature type="binding site" evidence="6">
    <location>
        <begin position="17"/>
        <end position="19"/>
    </location>
    <ligand>
        <name>FMN</name>
        <dbReference type="ChEBI" id="CHEBI:58210"/>
    </ligand>
</feature>
<comment type="caution">
    <text evidence="6">Lacks conserved residue(s) required for the propagation of feature annotation.</text>
</comment>
<evidence type="ECO:0000256" key="6">
    <source>
        <dbReference type="HAMAP-Rule" id="MF_01216"/>
    </source>
</evidence>
<dbReference type="EC" id="1.7.1.17" evidence="6"/>
<dbReference type="GO" id="GO:0009055">
    <property type="term" value="F:electron transfer activity"/>
    <property type="evidence" value="ECO:0007669"/>
    <property type="project" value="UniProtKB-UniRule"/>
</dbReference>
<dbReference type="GO" id="GO:0010181">
    <property type="term" value="F:FMN binding"/>
    <property type="evidence" value="ECO:0007669"/>
    <property type="project" value="UniProtKB-UniRule"/>
</dbReference>
<dbReference type="STRING" id="1305675.BFG57_15880"/>
<comment type="cofactor">
    <cofactor evidence="6">
        <name>FMN</name>
        <dbReference type="ChEBI" id="CHEBI:58210"/>
    </cofactor>
    <text evidence="6">Binds 1 FMN per subunit.</text>
</comment>
<accession>A0A1E5LEF1</accession>
<protein>
    <recommendedName>
        <fullName evidence="6">FMN dependent NADH:quinone oxidoreductase</fullName>
        <ecNumber evidence="6">1.6.5.-</ecNumber>
    </recommendedName>
    <alternativeName>
        <fullName evidence="6">Azo-dye reductase</fullName>
    </alternativeName>
    <alternativeName>
        <fullName evidence="6">FMN-dependent NADH-azo compound oxidoreductase</fullName>
    </alternativeName>
    <alternativeName>
        <fullName evidence="6">FMN-dependent NADH-azoreductase</fullName>
        <ecNumber evidence="6">1.7.1.17</ecNumber>
    </alternativeName>
</protein>
<comment type="caution">
    <text evidence="8">The sequence shown here is derived from an EMBL/GenBank/DDBJ whole genome shotgun (WGS) entry which is preliminary data.</text>
</comment>
<comment type="catalytic activity">
    <reaction evidence="6">
        <text>2 a quinone + NADH + H(+) = 2 a 1,4-benzosemiquinone + NAD(+)</text>
        <dbReference type="Rhea" id="RHEA:65952"/>
        <dbReference type="ChEBI" id="CHEBI:15378"/>
        <dbReference type="ChEBI" id="CHEBI:57540"/>
        <dbReference type="ChEBI" id="CHEBI:57945"/>
        <dbReference type="ChEBI" id="CHEBI:132124"/>
        <dbReference type="ChEBI" id="CHEBI:134225"/>
    </reaction>
</comment>
<dbReference type="GO" id="GO:0016652">
    <property type="term" value="F:oxidoreductase activity, acting on NAD(P)H as acceptor"/>
    <property type="evidence" value="ECO:0007669"/>
    <property type="project" value="UniProtKB-UniRule"/>
</dbReference>
<comment type="catalytic activity">
    <reaction evidence="5">
        <text>N,N-dimethyl-1,4-phenylenediamine + anthranilate + 2 NAD(+) = 2-(4-dimethylaminophenyl)diazenylbenzoate + 2 NADH + 2 H(+)</text>
        <dbReference type="Rhea" id="RHEA:55872"/>
        <dbReference type="ChEBI" id="CHEBI:15378"/>
        <dbReference type="ChEBI" id="CHEBI:15783"/>
        <dbReference type="ChEBI" id="CHEBI:16567"/>
        <dbReference type="ChEBI" id="CHEBI:57540"/>
        <dbReference type="ChEBI" id="CHEBI:57945"/>
        <dbReference type="ChEBI" id="CHEBI:71579"/>
        <dbReference type="EC" id="1.7.1.17"/>
    </reaction>
    <physiologicalReaction direction="right-to-left" evidence="5">
        <dbReference type="Rhea" id="RHEA:55874"/>
    </physiologicalReaction>
</comment>
<dbReference type="InterPro" id="IPR003680">
    <property type="entry name" value="Flavodoxin_fold"/>
</dbReference>
<dbReference type="Pfam" id="PF02525">
    <property type="entry name" value="Flavodoxin_2"/>
    <property type="match status" value="1"/>
</dbReference>
<dbReference type="HAMAP" id="MF_01216">
    <property type="entry name" value="Azoreductase_type1"/>
    <property type="match status" value="1"/>
</dbReference>
<dbReference type="SUPFAM" id="SSF52218">
    <property type="entry name" value="Flavoproteins"/>
    <property type="match status" value="1"/>
</dbReference>
<gene>
    <name evidence="6" type="primary">azoR</name>
    <name evidence="8" type="ORF">BFG57_15880</name>
</gene>
<comment type="subunit">
    <text evidence="6">Homodimer.</text>
</comment>
<dbReference type="NCBIfam" id="NF010075">
    <property type="entry name" value="PRK13556.1"/>
    <property type="match status" value="1"/>
</dbReference>
<comment type="function">
    <text evidence="6">Quinone reductase that provides resistance to thiol-specific stress caused by electrophilic quinones.</text>
</comment>
<feature type="binding site" evidence="6">
    <location>
        <begin position="99"/>
        <end position="102"/>
    </location>
    <ligand>
        <name>FMN</name>
        <dbReference type="ChEBI" id="CHEBI:58210"/>
    </ligand>
</feature>
<dbReference type="InterPro" id="IPR029039">
    <property type="entry name" value="Flavoprotein-like_sf"/>
</dbReference>
<name>A0A1E5LEF1_9BACI</name>
<comment type="function">
    <text evidence="6">Also exhibits azoreductase activity. Catalyzes the reductive cleavage of the azo bond in aromatic azo compounds to the corresponding amines.</text>
</comment>
<feature type="domain" description="Flavodoxin-like fold" evidence="7">
    <location>
        <begin position="3"/>
        <end position="202"/>
    </location>
</feature>
<dbReference type="InterPro" id="IPR023048">
    <property type="entry name" value="NADH:quinone_OxRdtase_FMN_depd"/>
</dbReference>
<evidence type="ECO:0000259" key="7">
    <source>
        <dbReference type="Pfam" id="PF02525"/>
    </source>
</evidence>
<dbReference type="GO" id="GO:0016655">
    <property type="term" value="F:oxidoreductase activity, acting on NAD(P)H, quinone or similar compound as acceptor"/>
    <property type="evidence" value="ECO:0007669"/>
    <property type="project" value="InterPro"/>
</dbReference>